<dbReference type="Proteomes" id="UP000593892">
    <property type="component" value="Chromosome"/>
</dbReference>
<sequence length="259" mass="28574">MSSSSRTGLTRRIWLAAAPGMLAAPALLAQSQAEQSARSGKRRREIIKHFDFSQGSGGVLAGFTDYHLQTADLNFLAEIRELPKELNVFSRNRRAFYLSCNNRPDDIFMFLKVPLTAADGVEQDQRYKVSLQFEVASNSTNCAGAGGNQANVFLKAGGTAVEPVPLLIGEYVSINVDKGQQSEGGEDLGVIGNIWNGQECEPDPKDRKWVMLRRTYDHPKPVTTIHEQLWIAVGTESGYEAVTGVYYYSIDVKLTPLDK</sequence>
<organism evidence="2 3">
    <name type="scientific">Paludibaculum fermentans</name>
    <dbReference type="NCBI Taxonomy" id="1473598"/>
    <lineage>
        <taxon>Bacteria</taxon>
        <taxon>Pseudomonadati</taxon>
        <taxon>Acidobacteriota</taxon>
        <taxon>Terriglobia</taxon>
        <taxon>Bryobacterales</taxon>
        <taxon>Bryobacteraceae</taxon>
        <taxon>Paludibaculum</taxon>
    </lineage>
</organism>
<feature type="signal peptide" evidence="1">
    <location>
        <begin position="1"/>
        <end position="29"/>
    </location>
</feature>
<dbReference type="KEGG" id="pfer:IRI77_24005"/>
<dbReference type="EMBL" id="CP063849">
    <property type="protein sequence ID" value="QOY85866.1"/>
    <property type="molecule type" value="Genomic_DNA"/>
</dbReference>
<feature type="chain" id="PRO_5032656220" evidence="1">
    <location>
        <begin position="30"/>
        <end position="259"/>
    </location>
</feature>
<reference evidence="2 3" key="1">
    <citation type="submission" date="2020-10" db="EMBL/GenBank/DDBJ databases">
        <title>Complete genome sequence of Paludibaculum fermentans P105T, a facultatively anaerobic acidobacterium capable of dissimilatory Fe(III) reduction.</title>
        <authorList>
            <person name="Dedysh S.N."/>
            <person name="Beletsky A.V."/>
            <person name="Kulichevskaya I.S."/>
            <person name="Mardanov A.V."/>
            <person name="Ravin N.V."/>
        </authorList>
    </citation>
    <scope>NUCLEOTIDE SEQUENCE [LARGE SCALE GENOMIC DNA]</scope>
    <source>
        <strain evidence="2 3">P105</strain>
    </source>
</reference>
<protein>
    <submittedName>
        <fullName evidence="2">Uncharacterized protein</fullName>
    </submittedName>
</protein>
<accession>A0A7S7SIV7</accession>
<keyword evidence="3" id="KW-1185">Reference proteome</keyword>
<dbReference type="RefSeq" id="WP_194447536.1">
    <property type="nucleotide sequence ID" value="NZ_CP063849.1"/>
</dbReference>
<evidence type="ECO:0000313" key="2">
    <source>
        <dbReference type="EMBL" id="QOY85866.1"/>
    </source>
</evidence>
<gene>
    <name evidence="2" type="ORF">IRI77_24005</name>
</gene>
<dbReference type="AlphaFoldDB" id="A0A7S7SIV7"/>
<evidence type="ECO:0000313" key="3">
    <source>
        <dbReference type="Proteomes" id="UP000593892"/>
    </source>
</evidence>
<name>A0A7S7SIV7_PALFE</name>
<evidence type="ECO:0000256" key="1">
    <source>
        <dbReference type="SAM" id="SignalP"/>
    </source>
</evidence>
<keyword evidence="1" id="KW-0732">Signal</keyword>
<proteinExistence type="predicted"/>